<sequence>MPQNTAAPVANVVRQAQQQHMRGNIRQAEQLYRQVLASDPRNPEAIAGLGLVAAQAGNLPAARELLKKALSLQPENPDNLVNLAKVDIGLNQPAEAERALLDALKRRKRDAAAWNMLGWCQQRQGRLTEAVDSFRQAVRIKGDLPEALNNLGTALMLLGDNAEAAKILARCVSLAPKAAQAHMNLGSVYAALDKEADAIKHGKRATELAPQAAEAWFNLGRSYHTFDHADQAIAAYGKAVELAPQAAQFMNNLAQVLESALRSDEALAWAEKAAAMAPDVSEWSENLVRGYLVRGRLDDAKATAEAFLARHPDTLGMRLLLGDLAIREGRFEDAKAAFSALLEEDGSRARALRGLARADKVKAGDPLLDRMADVAAREDIPVEDRVELYFALGKANDDVGDVDTAFHFYAQGNALKNRGCRYDPAKMEDHIDGLIETFTADFLAERADWGDPSERPTFIVGLPRSGTTLVEQILSSHPQVAGGDELPDFNQIERLLKRRVGYPRGMATAPRAAVTDFAPGYLAHLERIDPDAVRVTDKLPGNALRLGLIALMFPQARVVHCRRDPVDTSLSIYFQNFGGAHEYGYDLASIGHFHRQVDRLMAHWKSVVPTPVLDVDYEAVVADHEGQGRRMIQHLGLDWDDAMAAFYANKRVVNTASVWQVRQPIYKGSVERWRKYEAHIGPLLDALGMTR</sequence>
<keyword evidence="3" id="KW-1185">Reference proteome</keyword>
<evidence type="ECO:0000256" key="1">
    <source>
        <dbReference type="PROSITE-ProRule" id="PRU00339"/>
    </source>
</evidence>
<dbReference type="Pfam" id="PF13469">
    <property type="entry name" value="Sulfotransfer_3"/>
    <property type="match status" value="1"/>
</dbReference>
<reference evidence="2 3" key="1">
    <citation type="journal article" date="2013" name="Genome Announc.">
        <title>Draft Genome Sequence of an Alphaproteobacterium, Caenispirillum salinarum AK4(T), Isolated from a Solar Saltern.</title>
        <authorList>
            <person name="Khatri I."/>
            <person name="Singh A."/>
            <person name="Korpole S."/>
            <person name="Pinnaka A.K."/>
            <person name="Subramanian S."/>
        </authorList>
    </citation>
    <scope>NUCLEOTIDE SEQUENCE [LARGE SCALE GENOMIC DNA]</scope>
    <source>
        <strain evidence="2 3">AK4</strain>
    </source>
</reference>
<evidence type="ECO:0000313" key="2">
    <source>
        <dbReference type="EMBL" id="EKV32147.1"/>
    </source>
</evidence>
<gene>
    <name evidence="2" type="ORF">C882_3211</name>
</gene>
<dbReference type="PROSITE" id="PS50293">
    <property type="entry name" value="TPR_REGION"/>
    <property type="match status" value="1"/>
</dbReference>
<name>K9H3P1_9PROT</name>
<keyword evidence="1" id="KW-0802">TPR repeat</keyword>
<dbReference type="InterPro" id="IPR011990">
    <property type="entry name" value="TPR-like_helical_dom_sf"/>
</dbReference>
<dbReference type="SUPFAM" id="SSF48452">
    <property type="entry name" value="TPR-like"/>
    <property type="match status" value="1"/>
</dbReference>
<dbReference type="AlphaFoldDB" id="K9H3P1"/>
<dbReference type="Pfam" id="PF13424">
    <property type="entry name" value="TPR_12"/>
    <property type="match status" value="1"/>
</dbReference>
<feature type="repeat" description="TPR" evidence="1">
    <location>
        <begin position="179"/>
        <end position="212"/>
    </location>
</feature>
<dbReference type="Gene3D" id="1.25.40.10">
    <property type="entry name" value="Tetratricopeptide repeat domain"/>
    <property type="match status" value="2"/>
</dbReference>
<accession>K9H3P1</accession>
<dbReference type="OrthoDB" id="9800698at2"/>
<protein>
    <submittedName>
        <fullName evidence="2">Uncharacterized protein</fullName>
    </submittedName>
</protein>
<dbReference type="RefSeq" id="WP_009539408.1">
    <property type="nucleotide sequence ID" value="NZ_ANHY01000004.1"/>
</dbReference>
<feature type="repeat" description="TPR" evidence="1">
    <location>
        <begin position="145"/>
        <end position="178"/>
    </location>
</feature>
<dbReference type="EMBL" id="ANHY01000004">
    <property type="protein sequence ID" value="EKV32147.1"/>
    <property type="molecule type" value="Genomic_DNA"/>
</dbReference>
<dbReference type="Gene3D" id="3.40.50.300">
    <property type="entry name" value="P-loop containing nucleotide triphosphate hydrolases"/>
    <property type="match status" value="1"/>
</dbReference>
<comment type="caution">
    <text evidence="2">The sequence shown here is derived from an EMBL/GenBank/DDBJ whole genome shotgun (WGS) entry which is preliminary data.</text>
</comment>
<dbReference type="SUPFAM" id="SSF52540">
    <property type="entry name" value="P-loop containing nucleoside triphosphate hydrolases"/>
    <property type="match status" value="1"/>
</dbReference>
<dbReference type="Pfam" id="PF13181">
    <property type="entry name" value="TPR_8"/>
    <property type="match status" value="1"/>
</dbReference>
<feature type="repeat" description="TPR" evidence="1">
    <location>
        <begin position="213"/>
        <end position="246"/>
    </location>
</feature>
<dbReference type="PROSITE" id="PS50005">
    <property type="entry name" value="TPR"/>
    <property type="match status" value="5"/>
</dbReference>
<feature type="repeat" description="TPR" evidence="1">
    <location>
        <begin position="43"/>
        <end position="76"/>
    </location>
</feature>
<feature type="repeat" description="TPR" evidence="1">
    <location>
        <begin position="111"/>
        <end position="144"/>
    </location>
</feature>
<dbReference type="Pfam" id="PF13432">
    <property type="entry name" value="TPR_16"/>
    <property type="match status" value="3"/>
</dbReference>
<dbReference type="InterPro" id="IPR027417">
    <property type="entry name" value="P-loop_NTPase"/>
</dbReference>
<dbReference type="Proteomes" id="UP000009881">
    <property type="component" value="Unassembled WGS sequence"/>
</dbReference>
<dbReference type="PANTHER" id="PTHR12558:SF13">
    <property type="entry name" value="CELL DIVISION CYCLE PROTEIN 27 HOMOLOG"/>
    <property type="match status" value="1"/>
</dbReference>
<proteinExistence type="predicted"/>
<dbReference type="PANTHER" id="PTHR12558">
    <property type="entry name" value="CELL DIVISION CYCLE 16,23,27"/>
    <property type="match status" value="1"/>
</dbReference>
<dbReference type="STRING" id="1238182.C882_3211"/>
<dbReference type="InterPro" id="IPR019734">
    <property type="entry name" value="TPR_rpt"/>
</dbReference>
<dbReference type="eggNOG" id="COG0457">
    <property type="taxonomic scope" value="Bacteria"/>
</dbReference>
<evidence type="ECO:0000313" key="3">
    <source>
        <dbReference type="Proteomes" id="UP000009881"/>
    </source>
</evidence>
<organism evidence="2 3">
    <name type="scientific">Caenispirillum salinarum AK4</name>
    <dbReference type="NCBI Taxonomy" id="1238182"/>
    <lineage>
        <taxon>Bacteria</taxon>
        <taxon>Pseudomonadati</taxon>
        <taxon>Pseudomonadota</taxon>
        <taxon>Alphaproteobacteria</taxon>
        <taxon>Rhodospirillales</taxon>
        <taxon>Novispirillaceae</taxon>
        <taxon>Caenispirillum</taxon>
    </lineage>
</organism>
<dbReference type="SMART" id="SM00028">
    <property type="entry name" value="TPR"/>
    <property type="match status" value="8"/>
</dbReference>
<dbReference type="SUPFAM" id="SSF81901">
    <property type="entry name" value="HCP-like"/>
    <property type="match status" value="1"/>
</dbReference>